<dbReference type="Gene3D" id="3.40.50.150">
    <property type="entry name" value="Vaccinia Virus protein VP39"/>
    <property type="match status" value="1"/>
</dbReference>
<dbReference type="EMBL" id="JAWLKE010000001">
    <property type="protein sequence ID" value="MDV6229414.1"/>
    <property type="molecule type" value="Genomic_DNA"/>
</dbReference>
<keyword evidence="3 4" id="KW-0949">S-adenosyl-L-methionine</keyword>
<dbReference type="GO" id="GO:0032259">
    <property type="term" value="P:methylation"/>
    <property type="evidence" value="ECO:0007669"/>
    <property type="project" value="UniProtKB-KW"/>
</dbReference>
<dbReference type="InterPro" id="IPR012340">
    <property type="entry name" value="NA-bd_OB-fold"/>
</dbReference>
<evidence type="ECO:0000256" key="4">
    <source>
        <dbReference type="PROSITE-ProRule" id="PRU01024"/>
    </source>
</evidence>
<name>A0ABU4AT65_9NOCA</name>
<dbReference type="SUPFAM" id="SSF50249">
    <property type="entry name" value="Nucleic acid-binding proteins"/>
    <property type="match status" value="1"/>
</dbReference>
<dbReference type="PROSITE" id="PS50926">
    <property type="entry name" value="TRAM"/>
    <property type="match status" value="1"/>
</dbReference>
<feature type="compositionally biased region" description="Low complexity" evidence="6">
    <location>
        <begin position="205"/>
        <end position="226"/>
    </location>
</feature>
<evidence type="ECO:0000256" key="2">
    <source>
        <dbReference type="ARBA" id="ARBA00022679"/>
    </source>
</evidence>
<evidence type="ECO:0000256" key="6">
    <source>
        <dbReference type="SAM" id="MobiDB-lite"/>
    </source>
</evidence>
<proteinExistence type="inferred from homology"/>
<keyword evidence="2 4" id="KW-0808">Transferase</keyword>
<evidence type="ECO:0000313" key="9">
    <source>
        <dbReference type="Proteomes" id="UP001185899"/>
    </source>
</evidence>
<dbReference type="CDD" id="cd02440">
    <property type="entry name" value="AdoMet_MTases"/>
    <property type="match status" value="1"/>
</dbReference>
<feature type="domain" description="TRAM" evidence="7">
    <location>
        <begin position="3"/>
        <end position="62"/>
    </location>
</feature>
<dbReference type="InterPro" id="IPR030390">
    <property type="entry name" value="MeTrfase_TrmA_AS"/>
</dbReference>
<dbReference type="GO" id="GO:0008168">
    <property type="term" value="F:methyltransferase activity"/>
    <property type="evidence" value="ECO:0007669"/>
    <property type="project" value="UniProtKB-KW"/>
</dbReference>
<comment type="caution">
    <text evidence="8">The sequence shown here is derived from an EMBL/GenBank/DDBJ whole genome shotgun (WGS) entry which is preliminary data.</text>
</comment>
<reference evidence="8 9" key="1">
    <citation type="submission" date="2023-10" db="EMBL/GenBank/DDBJ databases">
        <title>Development of a sustainable strategy for remediation of hydrocarbon-contaminated territories based on the waste exchange concept.</title>
        <authorList>
            <person name="Krivoruchko A."/>
        </authorList>
    </citation>
    <scope>NUCLEOTIDE SEQUENCE [LARGE SCALE GENOMIC DNA]</scope>
    <source>
        <strain evidence="8 9">IEGM 1322</strain>
    </source>
</reference>
<dbReference type="PANTHER" id="PTHR11061">
    <property type="entry name" value="RNA M5U METHYLTRANSFERASE"/>
    <property type="match status" value="1"/>
</dbReference>
<dbReference type="RefSeq" id="WP_317532447.1">
    <property type="nucleotide sequence ID" value="NZ_JAWLKE010000001.1"/>
</dbReference>
<dbReference type="PROSITE" id="PS01230">
    <property type="entry name" value="TRMA_1"/>
    <property type="match status" value="1"/>
</dbReference>
<dbReference type="InterPro" id="IPR029063">
    <property type="entry name" value="SAM-dependent_MTases_sf"/>
</dbReference>
<feature type="region of interest" description="Disordered" evidence="6">
    <location>
        <begin position="204"/>
        <end position="235"/>
    </location>
</feature>
<gene>
    <name evidence="8" type="ORF">R3P95_02555</name>
</gene>
<dbReference type="InterPro" id="IPR010280">
    <property type="entry name" value="U5_MeTrfase_fam"/>
</dbReference>
<feature type="active site" description="Nucleophile" evidence="4">
    <location>
        <position position="380"/>
    </location>
</feature>
<dbReference type="Gene3D" id="2.40.50.1070">
    <property type="match status" value="1"/>
</dbReference>
<feature type="active site" evidence="5">
    <location>
        <position position="380"/>
    </location>
</feature>
<sequence>MSESWFGLLLEVELGAPGHGGFCVARHDGRVMFVRHGLPGERVLAKVTEDRGGSFCRADAVEILSASPDRVDARCPISGPGGSGCCDYSHASADAGRRLKSFVVSEQLRRVAGIEREVQVEELPGSGDGTGWRTRVRLAVDSGGRPGYHRYRSSSIVTELTCPQMDSTAFEGLADQQWRPGAELQVVLDGEGERHVVEIAPAQLSPTGRRSPGRRGAAARRAASSRSRPEKAVIGSGRVTEHVSNRAWTLDATGFWQAHRGAPQVYTDVVGDWADATAGDGAWDLYGGVGVFAAALADRVGPSGRVTSVEFSRRAAEDGRSALQDLPQVSFVPGRVERSFETLTEPAAVAVLDPPRAGAGRDVIEALAVRSPRSVVHIGCDPASFARDVSLYRAVGYELIDMRAFDAFPSTSHVECIGRFVRR</sequence>
<organism evidence="8 9">
    <name type="scientific">Rhodococcus cercidiphylli</name>
    <dbReference type="NCBI Taxonomy" id="489916"/>
    <lineage>
        <taxon>Bacteria</taxon>
        <taxon>Bacillati</taxon>
        <taxon>Actinomycetota</taxon>
        <taxon>Actinomycetes</taxon>
        <taxon>Mycobacteriales</taxon>
        <taxon>Nocardiaceae</taxon>
        <taxon>Rhodococcus</taxon>
    </lineage>
</organism>
<keyword evidence="9" id="KW-1185">Reference proteome</keyword>
<dbReference type="PROSITE" id="PS51687">
    <property type="entry name" value="SAM_MT_RNA_M5U"/>
    <property type="match status" value="1"/>
</dbReference>
<feature type="binding site" evidence="4">
    <location>
        <position position="353"/>
    </location>
    <ligand>
        <name>S-adenosyl-L-methionine</name>
        <dbReference type="ChEBI" id="CHEBI:59789"/>
    </ligand>
</feature>
<dbReference type="Proteomes" id="UP001185899">
    <property type="component" value="Unassembled WGS sequence"/>
</dbReference>
<feature type="binding site" evidence="4">
    <location>
        <position position="286"/>
    </location>
    <ligand>
        <name>S-adenosyl-L-methionine</name>
        <dbReference type="ChEBI" id="CHEBI:59789"/>
    </ligand>
</feature>
<evidence type="ECO:0000256" key="5">
    <source>
        <dbReference type="PROSITE-ProRule" id="PRU10015"/>
    </source>
</evidence>
<comment type="similarity">
    <text evidence="4">Belongs to the class I-like SAM-binding methyltransferase superfamily. RNA M5U methyltransferase family.</text>
</comment>
<keyword evidence="1 4" id="KW-0489">Methyltransferase</keyword>
<dbReference type="InterPro" id="IPR002792">
    <property type="entry name" value="TRAM_dom"/>
</dbReference>
<dbReference type="PANTHER" id="PTHR11061:SF30">
    <property type="entry name" value="TRNA (URACIL(54)-C(5))-METHYLTRANSFERASE"/>
    <property type="match status" value="1"/>
</dbReference>
<dbReference type="SUPFAM" id="SSF53335">
    <property type="entry name" value="S-adenosyl-L-methionine-dependent methyltransferases"/>
    <property type="match status" value="1"/>
</dbReference>
<evidence type="ECO:0000313" key="8">
    <source>
        <dbReference type="EMBL" id="MDV6229414.1"/>
    </source>
</evidence>
<evidence type="ECO:0000256" key="1">
    <source>
        <dbReference type="ARBA" id="ARBA00022603"/>
    </source>
</evidence>
<accession>A0ABU4AT65</accession>
<protein>
    <submittedName>
        <fullName evidence="8">Class I SAM-dependent RNA methyltransferase</fullName>
    </submittedName>
</protein>
<dbReference type="Gene3D" id="2.40.50.140">
    <property type="entry name" value="Nucleic acid-binding proteins"/>
    <property type="match status" value="1"/>
</dbReference>
<dbReference type="Pfam" id="PF01938">
    <property type="entry name" value="TRAM"/>
    <property type="match status" value="1"/>
</dbReference>
<feature type="binding site" evidence="4">
    <location>
        <position position="257"/>
    </location>
    <ligand>
        <name>S-adenosyl-L-methionine</name>
        <dbReference type="ChEBI" id="CHEBI:59789"/>
    </ligand>
</feature>
<evidence type="ECO:0000259" key="7">
    <source>
        <dbReference type="PROSITE" id="PS50926"/>
    </source>
</evidence>
<feature type="binding site" evidence="4">
    <location>
        <position position="310"/>
    </location>
    <ligand>
        <name>S-adenosyl-L-methionine</name>
        <dbReference type="ChEBI" id="CHEBI:59789"/>
    </ligand>
</feature>
<evidence type="ECO:0000256" key="3">
    <source>
        <dbReference type="ARBA" id="ARBA00022691"/>
    </source>
</evidence>